<evidence type="ECO:0000256" key="1">
    <source>
        <dbReference type="SAM" id="MobiDB-lite"/>
    </source>
</evidence>
<reference evidence="2 3" key="1">
    <citation type="submission" date="2015-09" db="EMBL/GenBank/DDBJ databases">
        <title>Draft genome of a European isolate of the apple canker pathogen Neonectria ditissima.</title>
        <authorList>
            <person name="Gomez-Cortecero A."/>
            <person name="Harrison R.J."/>
            <person name="Armitage A.D."/>
        </authorList>
    </citation>
    <scope>NUCLEOTIDE SEQUENCE [LARGE SCALE GENOMIC DNA]</scope>
    <source>
        <strain evidence="2 3">R09/05</strain>
    </source>
</reference>
<dbReference type="OrthoDB" id="5069273at2759"/>
<feature type="compositionally biased region" description="Polar residues" evidence="1">
    <location>
        <begin position="48"/>
        <end position="59"/>
    </location>
</feature>
<organism evidence="2 3">
    <name type="scientific">Neonectria ditissima</name>
    <dbReference type="NCBI Taxonomy" id="78410"/>
    <lineage>
        <taxon>Eukaryota</taxon>
        <taxon>Fungi</taxon>
        <taxon>Dikarya</taxon>
        <taxon>Ascomycota</taxon>
        <taxon>Pezizomycotina</taxon>
        <taxon>Sordariomycetes</taxon>
        <taxon>Hypocreomycetidae</taxon>
        <taxon>Hypocreales</taxon>
        <taxon>Nectriaceae</taxon>
        <taxon>Neonectria</taxon>
    </lineage>
</organism>
<proteinExistence type="predicted"/>
<name>A0A0P7BE37_9HYPO</name>
<comment type="caution">
    <text evidence="2">The sequence shown here is derived from an EMBL/GenBank/DDBJ whole genome shotgun (WGS) entry which is preliminary data.</text>
</comment>
<evidence type="ECO:0000313" key="3">
    <source>
        <dbReference type="Proteomes" id="UP000050424"/>
    </source>
</evidence>
<accession>A0A0P7BE37</accession>
<evidence type="ECO:0000313" key="2">
    <source>
        <dbReference type="EMBL" id="KPM38657.1"/>
    </source>
</evidence>
<keyword evidence="3" id="KW-1185">Reference proteome</keyword>
<sequence length="108" mass="12426">MSLSIIDARRKEIDKIQEKIDEKIALVKTQEEHVQALLDLMRTVPVSSRVQMSHSASSSTKKHGRGETVAIEESVTRYESMVIRMRATIDQEQQEISKLNEEKRSLEM</sequence>
<feature type="region of interest" description="Disordered" evidence="1">
    <location>
        <begin position="48"/>
        <end position="71"/>
    </location>
</feature>
<dbReference type="Proteomes" id="UP000050424">
    <property type="component" value="Unassembled WGS sequence"/>
</dbReference>
<protein>
    <submittedName>
        <fullName evidence="2">Uncharacterized protein</fullName>
    </submittedName>
</protein>
<gene>
    <name evidence="2" type="ORF">AK830_g7929</name>
</gene>
<dbReference type="AlphaFoldDB" id="A0A0P7BE37"/>
<dbReference type="EMBL" id="LKCW01000128">
    <property type="protein sequence ID" value="KPM38657.1"/>
    <property type="molecule type" value="Genomic_DNA"/>
</dbReference>